<feature type="compositionally biased region" description="Basic and acidic residues" evidence="5">
    <location>
        <begin position="571"/>
        <end position="580"/>
    </location>
</feature>
<dbReference type="InterPro" id="IPR019375">
    <property type="entry name" value="Ribosomal_bS1m"/>
</dbReference>
<feature type="region of interest" description="Disordered" evidence="5">
    <location>
        <begin position="1"/>
        <end position="34"/>
    </location>
</feature>
<feature type="compositionally biased region" description="Basic and acidic residues" evidence="5">
    <location>
        <begin position="935"/>
        <end position="967"/>
    </location>
</feature>
<dbReference type="FunFam" id="3.30.70.330:FF:000717">
    <property type="entry name" value="regulator of nonsense transcripts 3B"/>
    <property type="match status" value="2"/>
</dbReference>
<dbReference type="InterPro" id="IPR039722">
    <property type="entry name" value="Upf3"/>
</dbReference>
<dbReference type="GO" id="GO:0000184">
    <property type="term" value="P:nuclear-transcribed mRNA catabolic process, nonsense-mediated decay"/>
    <property type="evidence" value="ECO:0007669"/>
    <property type="project" value="UniProtKB-KW"/>
</dbReference>
<name>A0A1B0D662_PHLPP</name>
<sequence>MTEDGEKKEISPAPAKKEKPSRREKRKKDKQKPLTKVVIRRLPPTMTEEMFREQINPIPDHDYFYFVPADWTLGLNSSCRAYINFLKQEDIFIFKDKFDGYVFVDTRGAEYPAVVEFAPFQGLPKNRARKRDNKCNTIETESHYLAFLETLKGDSGEAKESKLEFTYQFKDDKKIKSTPLLEYIANKRQEKREEKKRKMEEKRRQREEEKQKKKNQVAKAIPAAIAEQEKEGDDEIIVRTIKSRTNDKRGRKDKEKAQGELRDAKKQDKAPLDEKAKAAKEERDRKRAERDQQRKLERERRNEERKKEKALAKAQAKPASDANSPPAEEVRREVKKYSERRREQRQEKKTEAQADQKKLEGEKTEQASGETQQPKDDEKPEKSNRQLKREKMREEREKQKEERQARRIRNKDRPSIQIYQPGRSRLSSLSKKTSGDEQGTPPSGDNEEKLGGFAKAFKKYTEPEEQLSPKQDQAFPALLRNSKFMDLGDSEGKVVTGRIFHVVNDDLYIDFGWKFHCVCTRPAKNASDYVRGARVRLRIKELELSTRFLGSDKDMTILEADCQLLDGEKKEISPAPAKKEKPSRREKRKKDKQKPLTKVVIRRLPPTMTEEMFREQINPIPDHDYFYFVPADWTLGLNSSCRAYINFLKQEDIFIFKDKFDGYVFVDTRGAEYPAVVEFAPFQGLPKNRARKRDNKCNTIETESHYLAFLETLKGDSGEAKESKLEFTYQFKDDKKIKSTPLLEYIANKRQEKREEKKRKMEEKRRQREEEKQKKKNQVAKAIPAAIAEQEKEGDDEIIVRTIKSRTNDKRGRKDKEKAQGELRDAKKQDKAPLDEKAKAAKEERDRKRAERDQQRKLERERRNEERKKEKALAKAQAKPASDANSPPAEEVRREVKKYSERRREQRQEKKTEAQADQKKLEGEKTEQASGETQQPKDDEKPEKSNRQLKREKMREEREKQKEERQARRIRNKDRPSIQIYQPGRSRLSSLSKKTSGDEQGPEDSKKDTQQPSEMPPTPPPATPEAPEVPETPEAPKEAPDEINETPKEENAGNQ</sequence>
<evidence type="ECO:0000256" key="3">
    <source>
        <dbReference type="ARBA" id="ARBA00023161"/>
    </source>
</evidence>
<dbReference type="AlphaFoldDB" id="A0A1B0D662"/>
<feature type="compositionally biased region" description="Basic and acidic residues" evidence="5">
    <location>
        <begin position="244"/>
        <end position="311"/>
    </location>
</feature>
<organism evidence="7 8">
    <name type="scientific">Phlebotomus papatasi</name>
    <name type="common">Sandfly</name>
    <dbReference type="NCBI Taxonomy" id="29031"/>
    <lineage>
        <taxon>Eukaryota</taxon>
        <taxon>Metazoa</taxon>
        <taxon>Ecdysozoa</taxon>
        <taxon>Arthropoda</taxon>
        <taxon>Hexapoda</taxon>
        <taxon>Insecta</taxon>
        <taxon>Pterygota</taxon>
        <taxon>Neoptera</taxon>
        <taxon>Endopterygota</taxon>
        <taxon>Diptera</taxon>
        <taxon>Nematocera</taxon>
        <taxon>Psychodoidea</taxon>
        <taxon>Psychodidae</taxon>
        <taxon>Phlebotomus</taxon>
        <taxon>Phlebotomus</taxon>
    </lineage>
</organism>
<accession>A0A1B0D662</accession>
<dbReference type="GO" id="GO:0005737">
    <property type="term" value="C:cytoplasm"/>
    <property type="evidence" value="ECO:0007669"/>
    <property type="project" value="TreeGrafter"/>
</dbReference>
<feature type="compositionally biased region" description="Basic and acidic residues" evidence="5">
    <location>
        <begin position="890"/>
        <end position="927"/>
    </location>
</feature>
<feature type="region of interest" description="Disordered" evidence="5">
    <location>
        <begin position="751"/>
        <end position="1055"/>
    </location>
</feature>
<dbReference type="InterPro" id="IPR005120">
    <property type="entry name" value="UPF3_dom"/>
</dbReference>
<feature type="compositionally biased region" description="Pro residues" evidence="5">
    <location>
        <begin position="1014"/>
        <end position="1024"/>
    </location>
</feature>
<comment type="subcellular location">
    <subcellularLocation>
        <location evidence="1">Nucleus</location>
    </subcellularLocation>
</comment>
<feature type="compositionally biased region" description="Basic and acidic residues" evidence="5">
    <location>
        <begin position="1"/>
        <end position="18"/>
    </location>
</feature>
<evidence type="ECO:0000259" key="6">
    <source>
        <dbReference type="Pfam" id="PF03467"/>
    </source>
</evidence>
<dbReference type="GO" id="GO:0003729">
    <property type="term" value="F:mRNA binding"/>
    <property type="evidence" value="ECO:0007669"/>
    <property type="project" value="TreeGrafter"/>
</dbReference>
<feature type="region of interest" description="Disordered" evidence="5">
    <location>
        <begin position="571"/>
        <end position="596"/>
    </location>
</feature>
<reference evidence="7" key="1">
    <citation type="submission" date="2022-08" db="UniProtKB">
        <authorList>
            <consortium name="EnsemblMetazoa"/>
        </authorList>
    </citation>
    <scope>IDENTIFICATION</scope>
    <source>
        <strain evidence="7">Israel</strain>
    </source>
</reference>
<feature type="compositionally biased region" description="Basic and acidic residues" evidence="5">
    <location>
        <begin position="1034"/>
        <end position="1055"/>
    </location>
</feature>
<dbReference type="VEuPathDB" id="VectorBase:PPAPM1_008533"/>
<dbReference type="PANTHER" id="PTHR13112">
    <property type="entry name" value="UPF3 REGULATOR OF NONSENSE TRANSCRIPTS-LIKE PROTEIN"/>
    <property type="match status" value="1"/>
</dbReference>
<feature type="domain" description="UPF3" evidence="6">
    <location>
        <begin position="34"/>
        <end position="189"/>
    </location>
</feature>
<dbReference type="GO" id="GO:0005730">
    <property type="term" value="C:nucleolus"/>
    <property type="evidence" value="ECO:0007669"/>
    <property type="project" value="TreeGrafter"/>
</dbReference>
<dbReference type="SUPFAM" id="SSF54928">
    <property type="entry name" value="RNA-binding domain, RBD"/>
    <property type="match status" value="2"/>
</dbReference>
<keyword evidence="4" id="KW-0539">Nucleus</keyword>
<dbReference type="Proteomes" id="UP000092462">
    <property type="component" value="Unassembled WGS sequence"/>
</dbReference>
<dbReference type="PANTHER" id="PTHR13112:SF0">
    <property type="entry name" value="FI21285P1"/>
    <property type="match status" value="1"/>
</dbReference>
<feature type="compositionally biased region" description="Low complexity" evidence="5">
    <location>
        <begin position="422"/>
        <end position="432"/>
    </location>
</feature>
<feature type="compositionally biased region" description="Basic and acidic residues" evidence="5">
    <location>
        <begin position="189"/>
        <end position="211"/>
    </location>
</feature>
<evidence type="ECO:0000313" key="8">
    <source>
        <dbReference type="Proteomes" id="UP000092462"/>
    </source>
</evidence>
<dbReference type="EMBL" id="AJVK01025773">
    <property type="status" value="NOT_ANNOTATED_CDS"/>
    <property type="molecule type" value="Genomic_DNA"/>
</dbReference>
<dbReference type="Gene3D" id="3.30.70.330">
    <property type="match status" value="2"/>
</dbReference>
<dbReference type="Pfam" id="PF03467">
    <property type="entry name" value="Smg4_UPF3"/>
    <property type="match status" value="2"/>
</dbReference>
<feature type="compositionally biased region" description="Basic and acidic residues" evidence="5">
    <location>
        <begin position="373"/>
        <end position="405"/>
    </location>
</feature>
<dbReference type="VEuPathDB" id="VectorBase:PPAI002971"/>
<evidence type="ECO:0000256" key="5">
    <source>
        <dbReference type="SAM" id="MobiDB-lite"/>
    </source>
</evidence>
<dbReference type="InterPro" id="IPR035979">
    <property type="entry name" value="RBD_domain_sf"/>
</dbReference>
<proteinExistence type="inferred from homology"/>
<dbReference type="EMBL" id="AJVK01025772">
    <property type="status" value="NOT_ANNOTATED_CDS"/>
    <property type="molecule type" value="Genomic_DNA"/>
</dbReference>
<feature type="compositionally biased region" description="Basic and acidic residues" evidence="5">
    <location>
        <begin position="328"/>
        <end position="365"/>
    </location>
</feature>
<keyword evidence="8" id="KW-1185">Reference proteome</keyword>
<dbReference type="Pfam" id="PF10246">
    <property type="entry name" value="MRP-S35"/>
    <property type="match status" value="1"/>
</dbReference>
<feature type="compositionally biased region" description="Basic residues" evidence="5">
    <location>
        <begin position="581"/>
        <end position="592"/>
    </location>
</feature>
<feature type="domain" description="UPF3" evidence="6">
    <location>
        <begin position="596"/>
        <end position="751"/>
    </location>
</feature>
<feature type="compositionally biased region" description="Basic and acidic residues" evidence="5">
    <location>
        <begin position="751"/>
        <end position="773"/>
    </location>
</feature>
<dbReference type="GO" id="GO:0045727">
    <property type="term" value="P:positive regulation of translation"/>
    <property type="evidence" value="ECO:0007669"/>
    <property type="project" value="TreeGrafter"/>
</dbReference>
<dbReference type="EnsemblMetazoa" id="PPAI002971-RA">
    <property type="protein sequence ID" value="PPAI002971-PA"/>
    <property type="gene ID" value="PPAI002971"/>
</dbReference>
<feature type="compositionally biased region" description="Low complexity" evidence="5">
    <location>
        <begin position="984"/>
        <end position="994"/>
    </location>
</feature>
<feature type="compositionally biased region" description="Basic and acidic residues" evidence="5">
    <location>
        <begin position="806"/>
        <end position="873"/>
    </location>
</feature>
<evidence type="ECO:0000256" key="4">
    <source>
        <dbReference type="ARBA" id="ARBA00023242"/>
    </source>
</evidence>
<protein>
    <recommendedName>
        <fullName evidence="6">UPF3 domain-containing protein</fullName>
    </recommendedName>
</protein>
<evidence type="ECO:0000256" key="1">
    <source>
        <dbReference type="ARBA" id="ARBA00004123"/>
    </source>
</evidence>
<comment type="similarity">
    <text evidence="2">Belongs to the RENT3 family.</text>
</comment>
<keyword evidence="3" id="KW-0866">Nonsense-mediated mRNA decay</keyword>
<dbReference type="InterPro" id="IPR012677">
    <property type="entry name" value="Nucleotide-bd_a/b_plait_sf"/>
</dbReference>
<evidence type="ECO:0000256" key="2">
    <source>
        <dbReference type="ARBA" id="ARBA00005991"/>
    </source>
</evidence>
<feature type="compositionally biased region" description="Basic residues" evidence="5">
    <location>
        <begin position="19"/>
        <end position="30"/>
    </location>
</feature>
<evidence type="ECO:0000313" key="7">
    <source>
        <dbReference type="EnsemblMetazoa" id="PPAI002971-PA"/>
    </source>
</evidence>
<feature type="region of interest" description="Disordered" evidence="5">
    <location>
        <begin position="189"/>
        <end position="450"/>
    </location>
</feature>